<evidence type="ECO:0000313" key="2">
    <source>
        <dbReference type="EMBL" id="KAF8913751.1"/>
    </source>
</evidence>
<dbReference type="Proteomes" id="UP000724874">
    <property type="component" value="Unassembled WGS sequence"/>
</dbReference>
<evidence type="ECO:0000256" key="1">
    <source>
        <dbReference type="SAM" id="MobiDB-lite"/>
    </source>
</evidence>
<feature type="compositionally biased region" description="Polar residues" evidence="1">
    <location>
        <begin position="248"/>
        <end position="260"/>
    </location>
</feature>
<name>A0A9P5P2S9_GYMJU</name>
<organism evidence="2 3">
    <name type="scientific">Gymnopilus junonius</name>
    <name type="common">Spectacular rustgill mushroom</name>
    <name type="synonym">Gymnopilus spectabilis subsp. junonius</name>
    <dbReference type="NCBI Taxonomy" id="109634"/>
    <lineage>
        <taxon>Eukaryota</taxon>
        <taxon>Fungi</taxon>
        <taxon>Dikarya</taxon>
        <taxon>Basidiomycota</taxon>
        <taxon>Agaricomycotina</taxon>
        <taxon>Agaricomycetes</taxon>
        <taxon>Agaricomycetidae</taxon>
        <taxon>Agaricales</taxon>
        <taxon>Agaricineae</taxon>
        <taxon>Hymenogastraceae</taxon>
        <taxon>Gymnopilus</taxon>
    </lineage>
</organism>
<proteinExistence type="predicted"/>
<evidence type="ECO:0000313" key="3">
    <source>
        <dbReference type="Proteomes" id="UP000724874"/>
    </source>
</evidence>
<reference evidence="2" key="1">
    <citation type="submission" date="2020-11" db="EMBL/GenBank/DDBJ databases">
        <authorList>
            <consortium name="DOE Joint Genome Institute"/>
            <person name="Ahrendt S."/>
            <person name="Riley R."/>
            <person name="Andreopoulos W."/>
            <person name="LaButti K."/>
            <person name="Pangilinan J."/>
            <person name="Ruiz-duenas F.J."/>
            <person name="Barrasa J.M."/>
            <person name="Sanchez-Garcia M."/>
            <person name="Camarero S."/>
            <person name="Miyauchi S."/>
            <person name="Serrano A."/>
            <person name="Linde D."/>
            <person name="Babiker R."/>
            <person name="Drula E."/>
            <person name="Ayuso-Fernandez I."/>
            <person name="Pacheco R."/>
            <person name="Padilla G."/>
            <person name="Ferreira P."/>
            <person name="Barriuso J."/>
            <person name="Kellner H."/>
            <person name="Castanera R."/>
            <person name="Alfaro M."/>
            <person name="Ramirez L."/>
            <person name="Pisabarro A.G."/>
            <person name="Kuo A."/>
            <person name="Tritt A."/>
            <person name="Lipzen A."/>
            <person name="He G."/>
            <person name="Yan M."/>
            <person name="Ng V."/>
            <person name="Cullen D."/>
            <person name="Martin F."/>
            <person name="Rosso M.-N."/>
            <person name="Henrissat B."/>
            <person name="Hibbett D."/>
            <person name="Martinez A.T."/>
            <person name="Grigoriev I.V."/>
        </authorList>
    </citation>
    <scope>NUCLEOTIDE SEQUENCE</scope>
    <source>
        <strain evidence="2">AH 44721</strain>
    </source>
</reference>
<dbReference type="EMBL" id="JADNYJ010000001">
    <property type="protein sequence ID" value="KAF8913751.1"/>
    <property type="molecule type" value="Genomic_DNA"/>
</dbReference>
<comment type="caution">
    <text evidence="2">The sequence shown here is derived from an EMBL/GenBank/DDBJ whole genome shotgun (WGS) entry which is preliminary data.</text>
</comment>
<dbReference type="OrthoDB" id="3211926at2759"/>
<feature type="region of interest" description="Disordered" evidence="1">
    <location>
        <begin position="21"/>
        <end position="57"/>
    </location>
</feature>
<sequence length="293" mass="32592">MHQMQRPGPLQELPLEHFLQPLNPNVPVSSKQTIGNKRQLSPGRPSLFSPTKRRILNDEGIHLPEKTIKAPLPSSRTASMTPSVRLSHPDSPARVLHFGLPKNLQGDPQKRPVHKGLAVDMAFIHEPSSSSSRLVSSPELKPKTTPRISTRRSQDAHPQNRTGFEDVHVSSSSANLVIPSFVPRELPPQTDPGSIHFPGFFVYQDTQVAVYPTAMMEANEVCKRDPMVDSDTHKENLPPRRRTKKLSVVSSASDLKSNSDAYDRRAILNDDLALKITSPYPSPREGGRLYGRH</sequence>
<feature type="compositionally biased region" description="Basic and acidic residues" evidence="1">
    <location>
        <begin position="226"/>
        <end position="238"/>
    </location>
</feature>
<dbReference type="AlphaFoldDB" id="A0A9P5P2S9"/>
<protein>
    <submittedName>
        <fullName evidence="2">Uncharacterized protein</fullName>
    </submittedName>
</protein>
<gene>
    <name evidence="2" type="ORF">CPB84DRAFT_4529</name>
</gene>
<feature type="compositionally biased region" description="Low complexity" evidence="1">
    <location>
        <begin position="128"/>
        <end position="137"/>
    </location>
</feature>
<feature type="region of interest" description="Disordered" evidence="1">
    <location>
        <begin position="226"/>
        <end position="261"/>
    </location>
</feature>
<accession>A0A9P5P2S9</accession>
<keyword evidence="3" id="KW-1185">Reference proteome</keyword>
<feature type="compositionally biased region" description="Polar residues" evidence="1">
    <location>
        <begin position="22"/>
        <end position="39"/>
    </location>
</feature>
<feature type="region of interest" description="Disordered" evidence="1">
    <location>
        <begin position="128"/>
        <end position="168"/>
    </location>
</feature>